<dbReference type="EMBL" id="GBXM01060281">
    <property type="protein sequence ID" value="JAH48296.1"/>
    <property type="molecule type" value="Transcribed_RNA"/>
</dbReference>
<proteinExistence type="predicted"/>
<reference evidence="1" key="2">
    <citation type="journal article" date="2015" name="Fish Shellfish Immunol.">
        <title>Early steps in the European eel (Anguilla anguilla)-Vibrio vulnificus interaction in the gills: Role of the RtxA13 toxin.</title>
        <authorList>
            <person name="Callol A."/>
            <person name="Pajuelo D."/>
            <person name="Ebbesson L."/>
            <person name="Teles M."/>
            <person name="MacKenzie S."/>
            <person name="Amaro C."/>
        </authorList>
    </citation>
    <scope>NUCLEOTIDE SEQUENCE</scope>
</reference>
<protein>
    <submittedName>
        <fullName evidence="1">Uncharacterized protein</fullName>
    </submittedName>
</protein>
<sequence length="37" mass="4390">MLHYELESVFNSQNDLLALIITFEFFNIHFEALELST</sequence>
<organism evidence="1">
    <name type="scientific">Anguilla anguilla</name>
    <name type="common">European freshwater eel</name>
    <name type="synonym">Muraena anguilla</name>
    <dbReference type="NCBI Taxonomy" id="7936"/>
    <lineage>
        <taxon>Eukaryota</taxon>
        <taxon>Metazoa</taxon>
        <taxon>Chordata</taxon>
        <taxon>Craniata</taxon>
        <taxon>Vertebrata</taxon>
        <taxon>Euteleostomi</taxon>
        <taxon>Actinopterygii</taxon>
        <taxon>Neopterygii</taxon>
        <taxon>Teleostei</taxon>
        <taxon>Anguilliformes</taxon>
        <taxon>Anguillidae</taxon>
        <taxon>Anguilla</taxon>
    </lineage>
</organism>
<evidence type="ECO:0000313" key="1">
    <source>
        <dbReference type="EMBL" id="JAH48296.1"/>
    </source>
</evidence>
<reference evidence="1" key="1">
    <citation type="submission" date="2014-11" db="EMBL/GenBank/DDBJ databases">
        <authorList>
            <person name="Amaro Gonzalez C."/>
        </authorList>
    </citation>
    <scope>NUCLEOTIDE SEQUENCE</scope>
</reference>
<dbReference type="AlphaFoldDB" id="A0A0E9T3V1"/>
<accession>A0A0E9T3V1</accession>
<name>A0A0E9T3V1_ANGAN</name>